<reference evidence="2" key="1">
    <citation type="submission" date="2017-12" db="EMBL/GenBank/DDBJ databases">
        <title>High-resolution comparative analysis of great ape genomes.</title>
        <authorList>
            <person name="Pollen A."/>
            <person name="Hastie A."/>
            <person name="Hormozdiari F."/>
            <person name="Dougherty M."/>
            <person name="Liu R."/>
            <person name="Chaisson M."/>
            <person name="Hoppe E."/>
            <person name="Hill C."/>
            <person name="Pang A."/>
            <person name="Hillier L."/>
            <person name="Baker C."/>
            <person name="Armstrong J."/>
            <person name="Shendure J."/>
            <person name="Paten B."/>
            <person name="Wilson R."/>
            <person name="Chao H."/>
            <person name="Schneider V."/>
            <person name="Ventura M."/>
            <person name="Kronenberg Z."/>
            <person name="Murali S."/>
            <person name="Gordon D."/>
            <person name="Cantsilieris S."/>
            <person name="Munson K."/>
            <person name="Nelson B."/>
            <person name="Raja A."/>
            <person name="Underwood J."/>
            <person name="Diekhans M."/>
            <person name="Fiddes I."/>
            <person name="Haussler D."/>
            <person name="Eichler E."/>
        </authorList>
    </citation>
    <scope>NUCLEOTIDE SEQUENCE [LARGE SCALE GENOMIC DNA]</scope>
    <source>
        <strain evidence="2">Susie</strain>
    </source>
</reference>
<accession>A0A2J8Y500</accession>
<name>A0A2J8Y500_PONAB</name>
<evidence type="ECO:0000256" key="1">
    <source>
        <dbReference type="SAM" id="MobiDB-lite"/>
    </source>
</evidence>
<feature type="region of interest" description="Disordered" evidence="1">
    <location>
        <begin position="1"/>
        <end position="42"/>
    </location>
</feature>
<organism evidence="2">
    <name type="scientific">Pongo abelii</name>
    <name type="common">Sumatran orangutan</name>
    <name type="synonym">Pongo pygmaeus abelii</name>
    <dbReference type="NCBI Taxonomy" id="9601"/>
    <lineage>
        <taxon>Eukaryota</taxon>
        <taxon>Metazoa</taxon>
        <taxon>Chordata</taxon>
        <taxon>Craniata</taxon>
        <taxon>Vertebrata</taxon>
        <taxon>Euteleostomi</taxon>
        <taxon>Mammalia</taxon>
        <taxon>Eutheria</taxon>
        <taxon>Euarchontoglires</taxon>
        <taxon>Primates</taxon>
        <taxon>Haplorrhini</taxon>
        <taxon>Catarrhini</taxon>
        <taxon>Hominidae</taxon>
        <taxon>Pongo</taxon>
    </lineage>
</organism>
<dbReference type="EMBL" id="NDHI03003283">
    <property type="protein sequence ID" value="PNJ89323.1"/>
    <property type="molecule type" value="Genomic_DNA"/>
</dbReference>
<protein>
    <submittedName>
        <fullName evidence="2">SPATS1 isoform 4</fullName>
    </submittedName>
</protein>
<sequence>MSPSALTGNGPRGCRLPSISSATCGRQLEKVPEKRDSGMTEVERTYKSTTKAESLINYLTGSHSSGEVYYP</sequence>
<evidence type="ECO:0000313" key="2">
    <source>
        <dbReference type="EMBL" id="PNJ89323.1"/>
    </source>
</evidence>
<gene>
    <name evidence="2" type="ORF">CR201_G0016558</name>
</gene>
<comment type="caution">
    <text evidence="2">The sequence shown here is derived from an EMBL/GenBank/DDBJ whole genome shotgun (WGS) entry which is preliminary data.</text>
</comment>
<dbReference type="AlphaFoldDB" id="A0A2J8Y500"/>
<feature type="compositionally biased region" description="Basic and acidic residues" evidence="1">
    <location>
        <begin position="27"/>
        <end position="42"/>
    </location>
</feature>
<proteinExistence type="predicted"/>